<dbReference type="SUPFAM" id="SSF54913">
    <property type="entry name" value="GlnB-like"/>
    <property type="match status" value="1"/>
</dbReference>
<organism evidence="1 2">
    <name type="scientific">Herbinix luporum</name>
    <dbReference type="NCBI Taxonomy" id="1679721"/>
    <lineage>
        <taxon>Bacteria</taxon>
        <taxon>Bacillati</taxon>
        <taxon>Bacillota</taxon>
        <taxon>Clostridia</taxon>
        <taxon>Lachnospirales</taxon>
        <taxon>Lachnospiraceae</taxon>
        <taxon>Herbinix</taxon>
    </lineage>
</organism>
<dbReference type="Proteomes" id="UP000196053">
    <property type="component" value="Chromosome I"/>
</dbReference>
<dbReference type="OrthoDB" id="9810781at2"/>
<keyword evidence="2" id="KW-1185">Reference proteome</keyword>
<dbReference type="RefSeq" id="WP_058257117.1">
    <property type="nucleotide sequence ID" value="NZ_DUPS01000013.1"/>
</dbReference>
<accession>A0A0K8J2Z0</accession>
<dbReference type="KEGG" id="hsd:SD1D_0101"/>
<evidence type="ECO:0000313" key="2">
    <source>
        <dbReference type="Proteomes" id="UP000196053"/>
    </source>
</evidence>
<evidence type="ECO:0008006" key="3">
    <source>
        <dbReference type="Google" id="ProtNLM"/>
    </source>
</evidence>
<dbReference type="InterPro" id="IPR011322">
    <property type="entry name" value="N-reg_PII-like_a/b"/>
</dbReference>
<sequence length="116" mass="12586">MYALFVVLNEIDYMEDILTGFVENKISGATILDSQGMGSAIANSNNKDIPLFSALSMLLGDAHPYSKTIFTVLENEDMVEKAVGVVQEVVADISGTGIGFMFTVPIAKVYPMKKED</sequence>
<gene>
    <name evidence="1" type="ORF">SD1D_0101</name>
</gene>
<reference evidence="2" key="1">
    <citation type="submission" date="2015-09" db="EMBL/GenBank/DDBJ databases">
        <authorList>
            <person name="Wibberg D."/>
        </authorList>
    </citation>
    <scope>NUCLEOTIDE SEQUENCE [LARGE SCALE GENOMIC DNA]</scope>
    <source>
        <strain evidence="2">SD1D</strain>
    </source>
</reference>
<evidence type="ECO:0000313" key="1">
    <source>
        <dbReference type="EMBL" id="CUH91663.1"/>
    </source>
</evidence>
<dbReference type="EMBL" id="LN879430">
    <property type="protein sequence ID" value="CUH91663.1"/>
    <property type="molecule type" value="Genomic_DNA"/>
</dbReference>
<proteinExistence type="predicted"/>
<name>A0A0K8J2Z0_9FIRM</name>
<protein>
    <recommendedName>
        <fullName evidence="3">P-II family nitrogen regulator</fullName>
    </recommendedName>
</protein>
<dbReference type="AlphaFoldDB" id="A0A0K8J2Z0"/>